<dbReference type="Proteomes" id="UP000484858">
    <property type="component" value="Unassembled WGS sequence"/>
</dbReference>
<evidence type="ECO:0000313" key="2">
    <source>
        <dbReference type="EMBL" id="GEM17586.1"/>
    </source>
</evidence>
<feature type="region of interest" description="Disordered" evidence="1">
    <location>
        <begin position="1"/>
        <end position="49"/>
    </location>
</feature>
<comment type="caution">
    <text evidence="2">The sequence shown here is derived from an EMBL/GenBank/DDBJ whole genome shotgun (WGS) entry which is preliminary data.</text>
</comment>
<evidence type="ECO:0000256" key="1">
    <source>
        <dbReference type="SAM" id="MobiDB-lite"/>
    </source>
</evidence>
<sequence>MRDHTGAAPSRQTLHTSEGWLKQSMTVKNGITAENPADIQTSLTAPEAS</sequence>
<gene>
    <name evidence="2" type="ORF">NBRC3293_2082</name>
</gene>
<proteinExistence type="predicted"/>
<dbReference type="EMBL" id="BARJ01000010">
    <property type="protein sequence ID" value="GEM17586.1"/>
    <property type="molecule type" value="Genomic_DNA"/>
</dbReference>
<accession>A0A829XAX7</accession>
<organism evidence="2 3">
    <name type="scientific">Gluconobacter oxydans NBRC 3293</name>
    <dbReference type="NCBI Taxonomy" id="1315969"/>
    <lineage>
        <taxon>Bacteria</taxon>
        <taxon>Pseudomonadati</taxon>
        <taxon>Pseudomonadota</taxon>
        <taxon>Alphaproteobacteria</taxon>
        <taxon>Acetobacterales</taxon>
        <taxon>Acetobacteraceae</taxon>
        <taxon>Gluconobacter</taxon>
    </lineage>
</organism>
<protein>
    <submittedName>
        <fullName evidence="2">Uncharacterized protein</fullName>
    </submittedName>
</protein>
<reference evidence="2 3" key="1">
    <citation type="submission" date="2013-04" db="EMBL/GenBank/DDBJ databases">
        <title>Gluconobacter oxydans NBRC 3293 whole genome sequence.</title>
        <authorList>
            <person name="Matsutani M."/>
            <person name="Yakushi T."/>
            <person name="Matsushita K."/>
        </authorList>
    </citation>
    <scope>NUCLEOTIDE SEQUENCE [LARGE SCALE GENOMIC DNA]</scope>
    <source>
        <strain evidence="2 3">NBRC 3293</strain>
    </source>
</reference>
<name>A0A829XAX7_GLUOY</name>
<evidence type="ECO:0000313" key="3">
    <source>
        <dbReference type="Proteomes" id="UP000484858"/>
    </source>
</evidence>
<dbReference type="AlphaFoldDB" id="A0A829XAX7"/>
<feature type="compositionally biased region" description="Polar residues" evidence="1">
    <location>
        <begin position="38"/>
        <end position="49"/>
    </location>
</feature>